<dbReference type="AlphaFoldDB" id="A0A081P6J8"/>
<dbReference type="RefSeq" id="WP_036678657.1">
    <property type="nucleotide sequence ID" value="NZ_FYEP01000032.1"/>
</dbReference>
<dbReference type="InterPro" id="IPR058705">
    <property type="entry name" value="A_ENA"/>
</dbReference>
<protein>
    <recommendedName>
        <fullName evidence="3">Restriction endonuclease subunit S</fullName>
    </recommendedName>
</protein>
<evidence type="ECO:0000313" key="1">
    <source>
        <dbReference type="EMBL" id="KEQ26321.1"/>
    </source>
</evidence>
<organism evidence="1 2">
    <name type="scientific">Paenibacillus tyrfis</name>
    <dbReference type="NCBI Taxonomy" id="1501230"/>
    <lineage>
        <taxon>Bacteria</taxon>
        <taxon>Bacillati</taxon>
        <taxon>Bacillota</taxon>
        <taxon>Bacilli</taxon>
        <taxon>Bacillales</taxon>
        <taxon>Paenibacillaceae</taxon>
        <taxon>Paenibacillus</taxon>
    </lineage>
</organism>
<dbReference type="EMBL" id="JNVM01000006">
    <property type="protein sequence ID" value="KEQ26321.1"/>
    <property type="molecule type" value="Genomic_DNA"/>
</dbReference>
<keyword evidence="2" id="KW-1185">Reference proteome</keyword>
<comment type="caution">
    <text evidence="1">The sequence shown here is derived from an EMBL/GenBank/DDBJ whole genome shotgun (WGS) entry which is preliminary data.</text>
</comment>
<evidence type="ECO:0000313" key="2">
    <source>
        <dbReference type="Proteomes" id="UP000028123"/>
    </source>
</evidence>
<dbReference type="OrthoDB" id="2664174at2"/>
<evidence type="ECO:0008006" key="3">
    <source>
        <dbReference type="Google" id="ProtNLM"/>
    </source>
</evidence>
<reference evidence="1 2" key="1">
    <citation type="submission" date="2014-06" db="EMBL/GenBank/DDBJ databases">
        <title>Draft genome sequence of Paenibacillus sp. MSt1.</title>
        <authorList>
            <person name="Aw Y.K."/>
            <person name="Ong K.S."/>
            <person name="Gan H.M."/>
            <person name="Lee S.M."/>
        </authorList>
    </citation>
    <scope>NUCLEOTIDE SEQUENCE [LARGE SCALE GENOMIC DNA]</scope>
    <source>
        <strain evidence="1 2">MSt1</strain>
    </source>
</reference>
<dbReference type="eggNOG" id="ENOG50335NN">
    <property type="taxonomic scope" value="Bacteria"/>
</dbReference>
<dbReference type="Proteomes" id="UP000028123">
    <property type="component" value="Unassembled WGS sequence"/>
</dbReference>
<accession>A0A081P6J8</accession>
<sequence>MSRIESYYKMMQAASRFQYNIALILEAKALEAARSCQWICGHLSGAHFADHGDQVKKSLEVHDQMIEVIEGMTKMEIALAKHLHILLGGGEAGGTAPGDGDGGNYYS</sequence>
<gene>
    <name evidence="1" type="ORF">ET33_31100</name>
</gene>
<name>A0A081P6J8_9BACL</name>
<dbReference type="Pfam" id="PF26595">
    <property type="entry name" value="A_ENA"/>
    <property type="match status" value="1"/>
</dbReference>
<proteinExistence type="predicted"/>